<dbReference type="SUPFAM" id="SSF51735">
    <property type="entry name" value="NAD(P)-binding Rossmann-fold domains"/>
    <property type="match status" value="1"/>
</dbReference>
<dbReference type="PANTHER" id="PTHR43362:SF1">
    <property type="entry name" value="MANNITOL DEHYDROGENASE 2-RELATED"/>
    <property type="match status" value="1"/>
</dbReference>
<evidence type="ECO:0000313" key="5">
    <source>
        <dbReference type="Proteomes" id="UP001239462"/>
    </source>
</evidence>
<dbReference type="InterPro" id="IPR000669">
    <property type="entry name" value="Mannitol_DH"/>
</dbReference>
<evidence type="ECO:0000259" key="3">
    <source>
        <dbReference type="Pfam" id="PF08125"/>
    </source>
</evidence>
<organism evidence="4 5">
    <name type="scientific">Roseiconus lacunae</name>
    <dbReference type="NCBI Taxonomy" id="2605694"/>
    <lineage>
        <taxon>Bacteria</taxon>
        <taxon>Pseudomonadati</taxon>
        <taxon>Planctomycetota</taxon>
        <taxon>Planctomycetia</taxon>
        <taxon>Pirellulales</taxon>
        <taxon>Pirellulaceae</taxon>
        <taxon>Roseiconus</taxon>
    </lineage>
</organism>
<evidence type="ECO:0000259" key="2">
    <source>
        <dbReference type="Pfam" id="PF01232"/>
    </source>
</evidence>
<dbReference type="InterPro" id="IPR013118">
    <property type="entry name" value="Mannitol_DH_C"/>
</dbReference>
<dbReference type="EC" id="1.1.1.-" evidence="4"/>
<dbReference type="RefSeq" id="WP_289164519.1">
    <property type="nucleotide sequence ID" value="NZ_JASZZN010000011.1"/>
</dbReference>
<feature type="domain" description="Mannitol dehydrogenase C-terminal" evidence="3">
    <location>
        <begin position="291"/>
        <end position="471"/>
    </location>
</feature>
<reference evidence="4 5" key="1">
    <citation type="submission" date="2023-06" db="EMBL/GenBank/DDBJ databases">
        <title>Roseiconus lacunae JC819 isolated from Gulf of Mannar region, Tamil Nadu.</title>
        <authorList>
            <person name="Pk S."/>
            <person name="Ch S."/>
            <person name="Ch V.R."/>
        </authorList>
    </citation>
    <scope>NUCLEOTIDE SEQUENCE [LARGE SCALE GENOMIC DNA]</scope>
    <source>
        <strain evidence="4 5">JC819</strain>
    </source>
</reference>
<dbReference type="InterPro" id="IPR013131">
    <property type="entry name" value="Mannitol_DH_N"/>
</dbReference>
<evidence type="ECO:0000256" key="1">
    <source>
        <dbReference type="ARBA" id="ARBA00023002"/>
    </source>
</evidence>
<dbReference type="PRINTS" id="PR00084">
    <property type="entry name" value="MTLDHDRGNASE"/>
</dbReference>
<comment type="caution">
    <text evidence="4">The sequence shown here is derived from an EMBL/GenBank/DDBJ whole genome shotgun (WGS) entry which is preliminary data.</text>
</comment>
<keyword evidence="5" id="KW-1185">Reference proteome</keyword>
<gene>
    <name evidence="4" type="ORF">QTN89_16075</name>
</gene>
<dbReference type="InterPro" id="IPR008927">
    <property type="entry name" value="6-PGluconate_DH-like_C_sf"/>
</dbReference>
<dbReference type="GO" id="GO:0016491">
    <property type="term" value="F:oxidoreductase activity"/>
    <property type="evidence" value="ECO:0007669"/>
    <property type="project" value="UniProtKB-KW"/>
</dbReference>
<sequence>MNSTVSLRQSSLSQLPPGIIRPRYDRRKLQTGIVHVGVGGFFRSHQASYTEQLMQRGDAAQWGICGAGLREADRKMHDALRAQDFLYTLIEKSPDGHIDNRVIGCLTDFVLGCDNPESVLQPMAAPATKIVSLTITEGGYNIDHETGEFDFSNPDVIHDLEHPKRPRLIFGFLTEALRRRRDAGLSAFTVQSCDNIQHNGNLTRKVVLDFADRQDPDLAKWIDVNASFPNAMVDRITPATTDADINYLEQEFGLLDQWPVTCEPFEQWVIEDKFCNGRPEWERVGVHFVDDVTPYETMKLRLLNAGHSVLGLLGALHGYQTIRECVEDQLFKEFLRNYLDLEATPTLDAVEGIDLDAYKDTLIKRFGNPAIRDSVARICQGSSDKIPVFMIPTIIANLQRGGNINYAALVIASWCHYCARQSDRHGEPLEVNDLMKDELIAAARKTSDDKLAFLKLKSIFGNLADEERFTRVYESMITALNASSDVANEMRGILKSVQN</sequence>
<dbReference type="Gene3D" id="3.40.50.720">
    <property type="entry name" value="NAD(P)-binding Rossmann-like Domain"/>
    <property type="match status" value="1"/>
</dbReference>
<dbReference type="InterPro" id="IPR050988">
    <property type="entry name" value="Mannitol_DH/Oxidoreductase"/>
</dbReference>
<dbReference type="SUPFAM" id="SSF48179">
    <property type="entry name" value="6-phosphogluconate dehydrogenase C-terminal domain-like"/>
    <property type="match status" value="1"/>
</dbReference>
<evidence type="ECO:0000313" key="4">
    <source>
        <dbReference type="EMBL" id="MDM4016966.1"/>
    </source>
</evidence>
<dbReference type="Pfam" id="PF01232">
    <property type="entry name" value="Mannitol_dh"/>
    <property type="match status" value="1"/>
</dbReference>
<protein>
    <submittedName>
        <fullName evidence="4">Mannitol dehydrogenase family protein</fullName>
        <ecNumber evidence="4">1.1.1.-</ecNumber>
    </submittedName>
</protein>
<dbReference type="Proteomes" id="UP001239462">
    <property type="component" value="Unassembled WGS sequence"/>
</dbReference>
<dbReference type="Gene3D" id="1.10.1040.10">
    <property type="entry name" value="N-(1-d-carboxylethyl)-l-norvaline Dehydrogenase, domain 2"/>
    <property type="match status" value="1"/>
</dbReference>
<dbReference type="PANTHER" id="PTHR43362">
    <property type="entry name" value="MANNITOL DEHYDROGENASE DSF1-RELATED"/>
    <property type="match status" value="1"/>
</dbReference>
<dbReference type="InterPro" id="IPR036291">
    <property type="entry name" value="NAD(P)-bd_dom_sf"/>
</dbReference>
<keyword evidence="1 4" id="KW-0560">Oxidoreductase</keyword>
<dbReference type="EMBL" id="JASZZN010000011">
    <property type="protein sequence ID" value="MDM4016966.1"/>
    <property type="molecule type" value="Genomic_DNA"/>
</dbReference>
<dbReference type="Pfam" id="PF08125">
    <property type="entry name" value="Mannitol_dh_C"/>
    <property type="match status" value="1"/>
</dbReference>
<accession>A0ABT7PLB9</accession>
<dbReference type="InterPro" id="IPR013328">
    <property type="entry name" value="6PGD_dom2"/>
</dbReference>
<proteinExistence type="predicted"/>
<name>A0ABT7PLB9_9BACT</name>
<feature type="domain" description="Mannitol dehydrogenase N-terminal" evidence="2">
    <location>
        <begin position="32"/>
        <end position="282"/>
    </location>
</feature>